<dbReference type="GO" id="GO:0005634">
    <property type="term" value="C:nucleus"/>
    <property type="evidence" value="ECO:0007669"/>
    <property type="project" value="UniProtKB-SubCell"/>
</dbReference>
<protein>
    <recommendedName>
        <fullName evidence="24">Diacylglycerol kinase</fullName>
        <shortName evidence="24">DAG kinase</shortName>
        <ecNumber evidence="24">2.7.1.107</ecNumber>
    </recommendedName>
</protein>
<dbReference type="FunFam" id="3.40.50.10330:FF:000002">
    <property type="entry name" value="Diacylglycerol kinase"/>
    <property type="match status" value="1"/>
</dbReference>
<dbReference type="GO" id="GO:0046486">
    <property type="term" value="P:glycerolipid metabolic process"/>
    <property type="evidence" value="ECO:0007669"/>
    <property type="project" value="UniProtKB-UniPathway"/>
</dbReference>
<dbReference type="SUPFAM" id="SSF111331">
    <property type="entry name" value="NAD kinase/diacylglycerol kinase-like"/>
    <property type="match status" value="1"/>
</dbReference>
<dbReference type="GO" id="GO:0005829">
    <property type="term" value="C:cytosol"/>
    <property type="evidence" value="ECO:0007669"/>
    <property type="project" value="UniProtKB-SubCell"/>
</dbReference>
<evidence type="ECO:0000256" key="14">
    <source>
        <dbReference type="ARBA" id="ARBA00023043"/>
    </source>
</evidence>
<feature type="repeat" description="ANK" evidence="23">
    <location>
        <begin position="645"/>
        <end position="677"/>
    </location>
</feature>
<evidence type="ECO:0000313" key="28">
    <source>
        <dbReference type="Proteomes" id="UP000233020"/>
    </source>
</evidence>
<evidence type="ECO:0000256" key="6">
    <source>
        <dbReference type="ARBA" id="ARBA00009280"/>
    </source>
</evidence>
<dbReference type="SMART" id="SM00248">
    <property type="entry name" value="ANK"/>
    <property type="match status" value="2"/>
</dbReference>
<dbReference type="SUPFAM" id="SSF48403">
    <property type="entry name" value="Ankyrin repeat"/>
    <property type="match status" value="1"/>
</dbReference>
<evidence type="ECO:0000256" key="23">
    <source>
        <dbReference type="PROSITE-ProRule" id="PRU00023"/>
    </source>
</evidence>
<dbReference type="EC" id="2.7.1.107" evidence="24"/>
<dbReference type="Ensembl" id="ENSANAT00000024782.1">
    <property type="protein sequence ID" value="ENSANAP00000007009.1"/>
    <property type="gene ID" value="ENSANAG00000021461.1"/>
</dbReference>
<evidence type="ECO:0000256" key="5">
    <source>
        <dbReference type="ARBA" id="ARBA00005175"/>
    </source>
</evidence>
<dbReference type="Pfam" id="PF23578">
    <property type="entry name" value="DGKI"/>
    <property type="match status" value="1"/>
</dbReference>
<evidence type="ECO:0000256" key="25">
    <source>
        <dbReference type="SAM" id="MobiDB-lite"/>
    </source>
</evidence>
<comment type="pathway">
    <text evidence="22">Glycerolipid metabolism.</text>
</comment>
<sequence length="716" mass="80302">MLHHIEEPCSLGAHAAVIVPPTWIIKVKKPQNSLKTSNRKKKRTSFKRKASKRGMEQENKGRPFVIKPISSPLMKPLLVFVNPKSGGNQGTKVLQMFMWYLNPRQVFDLSQEGPKDALELYRKVPNLRILACGGDGTVGWILSILDELQLSPQPPVGVLPLGTGNDLARTLNWGGGYTDEPVSKILCQVEDGTIVQLDRWNLHVERNPDLPPEELEDGVCKLPLNVFNNYFSLGFDAHVTLEFHESREANPEKFNSRFRNKMFYAGAAFSDFLQRSSRDLSKHVKVVCDGTDLTPKIQELKFQCIVFLNIPRYCAGTMPWGNPGDHHDFEPQRHDDGYIEVIGFTMASLAALQVGGHGERLHQCREVMLLTYKSIPMQVDGEPCRLAPAMIRISLRNQANMVQKSKRRTSMPLLNDPQSVPDRLRIRVNKISLQDYEGFHYDKEKLREASIPLGILVVRGDCDLETCRMYIDRLQEDLQSVSSGSQRVHYQDHETSFPRALSAQRLSPRWCFLDATSADRFYRIDRSQEHLHFVMEISQDEIFILDPDMVVSQPAGTPPGMPDLVVEQASGSPVSSEDYAILQAVIAGDLMKLIESYKNGGSLLIQGPDHCSLLHYAAKTGNGEIVKYILDHGPSELLDMADSETGETALHKAACQRNRAVCQLLVDAGASLRKTDSKGKTPQERAQQAGDPDLAAYLESRQNYKIIGHEDLETAV</sequence>
<comment type="similarity">
    <text evidence="6 24">Belongs to the eukaryotic diacylglycerol kinase family.</text>
</comment>
<evidence type="ECO:0000256" key="21">
    <source>
        <dbReference type="ARBA" id="ARBA00023411"/>
    </source>
</evidence>
<evidence type="ECO:0000256" key="17">
    <source>
        <dbReference type="ARBA" id="ARBA00023242"/>
    </source>
</evidence>
<evidence type="ECO:0000256" key="10">
    <source>
        <dbReference type="ARBA" id="ARBA00022737"/>
    </source>
</evidence>
<dbReference type="InterPro" id="IPR036770">
    <property type="entry name" value="Ankyrin_rpt-contain_sf"/>
</dbReference>
<keyword evidence="10" id="KW-0677">Repeat</keyword>
<evidence type="ECO:0000256" key="24">
    <source>
        <dbReference type="RuleBase" id="RU361128"/>
    </source>
</evidence>
<feature type="region of interest" description="Disordered" evidence="25">
    <location>
        <begin position="673"/>
        <end position="692"/>
    </location>
</feature>
<dbReference type="PROSITE" id="PS50297">
    <property type="entry name" value="ANK_REP_REGION"/>
    <property type="match status" value="2"/>
</dbReference>
<keyword evidence="13 24" id="KW-0067">ATP-binding</keyword>
<evidence type="ECO:0000256" key="19">
    <source>
        <dbReference type="ARBA" id="ARBA00023371"/>
    </source>
</evidence>
<dbReference type="UniPathway" id="UPA00230"/>
<evidence type="ECO:0000256" key="13">
    <source>
        <dbReference type="ARBA" id="ARBA00022840"/>
    </source>
</evidence>
<comment type="pathway">
    <text evidence="5">Lipid metabolism; glycerolipid metabolism.</text>
</comment>
<dbReference type="Pfam" id="PF00609">
    <property type="entry name" value="DAGK_acc"/>
    <property type="match status" value="1"/>
</dbReference>
<dbReference type="Gene3D" id="2.60.200.40">
    <property type="match status" value="1"/>
</dbReference>
<evidence type="ECO:0000256" key="2">
    <source>
        <dbReference type="ARBA" id="ARBA00004236"/>
    </source>
</evidence>
<evidence type="ECO:0000256" key="1">
    <source>
        <dbReference type="ARBA" id="ARBA00004123"/>
    </source>
</evidence>
<keyword evidence="11 24" id="KW-0547">Nucleotide-binding</keyword>
<dbReference type="Gene3D" id="3.40.50.10330">
    <property type="entry name" value="Probable inorganic polyphosphate/atp-NAD kinase, domain 1"/>
    <property type="match status" value="1"/>
</dbReference>
<evidence type="ECO:0000256" key="12">
    <source>
        <dbReference type="ARBA" id="ARBA00022777"/>
    </source>
</evidence>
<evidence type="ECO:0000259" key="26">
    <source>
        <dbReference type="PROSITE" id="PS50146"/>
    </source>
</evidence>
<dbReference type="FunFam" id="1.25.40.20:FF:000061">
    <property type="entry name" value="Diacylglycerol kinase"/>
    <property type="match status" value="1"/>
</dbReference>
<comment type="catalytic activity">
    <reaction evidence="19">
        <text>1,2-di-(9Z-octadecenoyl)-sn-glycerol + ATP = 1,2-di-(9Z-octadecenoyl)-sn-glycero-3-phosphate + ADP + H(+)</text>
        <dbReference type="Rhea" id="RHEA:40327"/>
        <dbReference type="ChEBI" id="CHEBI:15378"/>
        <dbReference type="ChEBI" id="CHEBI:30616"/>
        <dbReference type="ChEBI" id="CHEBI:52333"/>
        <dbReference type="ChEBI" id="CHEBI:74546"/>
        <dbReference type="ChEBI" id="CHEBI:456216"/>
    </reaction>
    <physiologicalReaction direction="left-to-right" evidence="19">
        <dbReference type="Rhea" id="RHEA:40328"/>
    </physiologicalReaction>
</comment>
<dbReference type="GO" id="GO:0042995">
    <property type="term" value="C:cell projection"/>
    <property type="evidence" value="ECO:0007669"/>
    <property type="project" value="UniProtKB-SubCell"/>
</dbReference>
<dbReference type="PROSITE" id="PS50146">
    <property type="entry name" value="DAGK"/>
    <property type="match status" value="1"/>
</dbReference>
<keyword evidence="14 23" id="KW-0040">ANK repeat</keyword>
<dbReference type="PANTHER" id="PTHR11255">
    <property type="entry name" value="DIACYLGLYCEROL KINASE"/>
    <property type="match status" value="1"/>
</dbReference>
<name>A0A2K5CEH6_AOTNA</name>
<dbReference type="GeneTree" id="ENSGT00940000158094"/>
<comment type="catalytic activity">
    <reaction evidence="21">
        <text>a 1,2-diacyl-sn-glycerol + ATP = a 1,2-diacyl-sn-glycero-3-phosphate + ADP + H(+)</text>
        <dbReference type="Rhea" id="RHEA:10272"/>
        <dbReference type="ChEBI" id="CHEBI:15378"/>
        <dbReference type="ChEBI" id="CHEBI:17815"/>
        <dbReference type="ChEBI" id="CHEBI:30616"/>
        <dbReference type="ChEBI" id="CHEBI:58608"/>
        <dbReference type="ChEBI" id="CHEBI:456216"/>
        <dbReference type="EC" id="2.7.1.107"/>
    </reaction>
    <physiologicalReaction direction="left-to-right" evidence="21">
        <dbReference type="Rhea" id="RHEA:10273"/>
    </physiologicalReaction>
</comment>
<dbReference type="Proteomes" id="UP000233020">
    <property type="component" value="Unplaced"/>
</dbReference>
<dbReference type="Gene3D" id="1.25.40.20">
    <property type="entry name" value="Ankyrin repeat-containing domain"/>
    <property type="match status" value="1"/>
</dbReference>
<evidence type="ECO:0000256" key="20">
    <source>
        <dbReference type="ARBA" id="ARBA00023400"/>
    </source>
</evidence>
<dbReference type="GO" id="GO:0004143">
    <property type="term" value="F:ATP-dependent diacylglycerol kinase activity"/>
    <property type="evidence" value="ECO:0007669"/>
    <property type="project" value="UniProtKB-EC"/>
</dbReference>
<keyword evidence="28" id="KW-1185">Reference proteome</keyword>
<dbReference type="InterPro" id="IPR017438">
    <property type="entry name" value="ATP-NAD_kinase_N"/>
</dbReference>
<feature type="repeat" description="ANK" evidence="23">
    <location>
        <begin position="609"/>
        <end position="633"/>
    </location>
</feature>
<dbReference type="InterPro" id="IPR001206">
    <property type="entry name" value="Diacylglycerol_kinase_cat_dom"/>
</dbReference>
<dbReference type="Pfam" id="PF00781">
    <property type="entry name" value="DAGK_cat"/>
    <property type="match status" value="1"/>
</dbReference>
<keyword evidence="12 24" id="KW-0418">Kinase</keyword>
<organism evidence="27 28">
    <name type="scientific">Aotus nancymaae</name>
    <name type="common">Ma's night monkey</name>
    <dbReference type="NCBI Taxonomy" id="37293"/>
    <lineage>
        <taxon>Eukaryota</taxon>
        <taxon>Metazoa</taxon>
        <taxon>Chordata</taxon>
        <taxon>Craniata</taxon>
        <taxon>Vertebrata</taxon>
        <taxon>Euteleostomi</taxon>
        <taxon>Mammalia</taxon>
        <taxon>Eutheria</taxon>
        <taxon>Euarchontoglires</taxon>
        <taxon>Primates</taxon>
        <taxon>Haplorrhini</taxon>
        <taxon>Platyrrhini</taxon>
        <taxon>Aotidae</taxon>
        <taxon>Aotus</taxon>
    </lineage>
</organism>
<evidence type="ECO:0000256" key="3">
    <source>
        <dbReference type="ARBA" id="ARBA00004316"/>
    </source>
</evidence>
<dbReference type="SMART" id="SM00045">
    <property type="entry name" value="DAGKa"/>
    <property type="match status" value="1"/>
</dbReference>
<evidence type="ECO:0000256" key="16">
    <source>
        <dbReference type="ARBA" id="ARBA00023136"/>
    </source>
</evidence>
<dbReference type="InterPro" id="IPR056383">
    <property type="entry name" value="DGKI-like_dom"/>
</dbReference>
<dbReference type="InterPro" id="IPR002110">
    <property type="entry name" value="Ankyrin_rpt"/>
</dbReference>
<dbReference type="GO" id="GO:0005886">
    <property type="term" value="C:plasma membrane"/>
    <property type="evidence" value="ECO:0007669"/>
    <property type="project" value="UniProtKB-SubCell"/>
</dbReference>
<dbReference type="Pfam" id="PF12796">
    <property type="entry name" value="Ank_2"/>
    <property type="match status" value="1"/>
</dbReference>
<keyword evidence="15" id="KW-0443">Lipid metabolism</keyword>
<dbReference type="AlphaFoldDB" id="A0A2K5CEH6"/>
<dbReference type="FunFam" id="2.60.200.40:FF:000002">
    <property type="entry name" value="Diacylglycerol kinase"/>
    <property type="match status" value="1"/>
</dbReference>
<evidence type="ECO:0000256" key="8">
    <source>
        <dbReference type="ARBA" id="ARBA00022490"/>
    </source>
</evidence>
<keyword evidence="7" id="KW-1003">Cell membrane</keyword>
<evidence type="ECO:0000256" key="9">
    <source>
        <dbReference type="ARBA" id="ARBA00022679"/>
    </source>
</evidence>
<dbReference type="InterPro" id="IPR000756">
    <property type="entry name" value="Diacylglycerol_kin_accessory"/>
</dbReference>
<evidence type="ECO:0000313" key="27">
    <source>
        <dbReference type="Ensembl" id="ENSANAP00000007009.1"/>
    </source>
</evidence>
<keyword evidence="8" id="KW-0963">Cytoplasm</keyword>
<dbReference type="SMART" id="SM00046">
    <property type="entry name" value="DAGKc"/>
    <property type="match status" value="1"/>
</dbReference>
<feature type="region of interest" description="Disordered" evidence="25">
    <location>
        <begin position="30"/>
        <end position="61"/>
    </location>
</feature>
<gene>
    <name evidence="27" type="primary">DGKI</name>
</gene>
<comment type="subcellular location">
    <subcellularLocation>
        <location evidence="2">Cell membrane</location>
    </subcellularLocation>
    <subcellularLocation>
        <location evidence="3">Cell projection</location>
    </subcellularLocation>
    <subcellularLocation>
        <location evidence="4">Cytoplasm</location>
        <location evidence="4">Cytosol</location>
    </subcellularLocation>
    <subcellularLocation>
        <location evidence="1">Nucleus</location>
    </subcellularLocation>
</comment>
<evidence type="ECO:0000256" key="15">
    <source>
        <dbReference type="ARBA" id="ARBA00023098"/>
    </source>
</evidence>
<evidence type="ECO:0000256" key="11">
    <source>
        <dbReference type="ARBA" id="ARBA00022741"/>
    </source>
</evidence>
<evidence type="ECO:0000256" key="7">
    <source>
        <dbReference type="ARBA" id="ARBA00022475"/>
    </source>
</evidence>
<dbReference type="PROSITE" id="PS50088">
    <property type="entry name" value="ANK_REPEAT"/>
    <property type="match status" value="2"/>
</dbReference>
<keyword evidence="18" id="KW-0966">Cell projection</keyword>
<evidence type="ECO:0000256" key="22">
    <source>
        <dbReference type="ARBA" id="ARBA00060536"/>
    </source>
</evidence>
<keyword evidence="17" id="KW-0539">Nucleus</keyword>
<dbReference type="GO" id="GO:0030168">
    <property type="term" value="P:platelet activation"/>
    <property type="evidence" value="ECO:0007669"/>
    <property type="project" value="UniProtKB-ARBA"/>
</dbReference>
<feature type="domain" description="DAGKc" evidence="26">
    <location>
        <begin position="72"/>
        <end position="207"/>
    </location>
</feature>
<accession>A0A2K5CEH6</accession>
<keyword evidence="9 24" id="KW-0808">Transferase</keyword>
<comment type="catalytic activity">
    <reaction evidence="20">
        <text>1-octadecanoyl-2-(5Z,8Z,11Z,14Z-eicosatetraenoyl)-sn-glycerol + ATP = 1-octadecanoyl-2-(5Z,8Z,11Z,14Z-eicosatetraenoyl)-sn-glycero-3-phosphate + ADP + H(+)</text>
        <dbReference type="Rhea" id="RHEA:40323"/>
        <dbReference type="ChEBI" id="CHEBI:15378"/>
        <dbReference type="ChEBI" id="CHEBI:30616"/>
        <dbReference type="ChEBI" id="CHEBI:75728"/>
        <dbReference type="ChEBI" id="CHEBI:77091"/>
        <dbReference type="ChEBI" id="CHEBI:456216"/>
    </reaction>
    <physiologicalReaction direction="left-to-right" evidence="20">
        <dbReference type="Rhea" id="RHEA:40324"/>
    </physiologicalReaction>
</comment>
<evidence type="ECO:0000256" key="4">
    <source>
        <dbReference type="ARBA" id="ARBA00004514"/>
    </source>
</evidence>
<reference evidence="27" key="1">
    <citation type="submission" date="2025-08" db="UniProtKB">
        <authorList>
            <consortium name="Ensembl"/>
        </authorList>
    </citation>
    <scope>IDENTIFICATION</scope>
</reference>
<evidence type="ECO:0000256" key="18">
    <source>
        <dbReference type="ARBA" id="ARBA00023273"/>
    </source>
</evidence>
<dbReference type="GO" id="GO:0007200">
    <property type="term" value="P:phospholipase C-activating G protein-coupled receptor signaling pathway"/>
    <property type="evidence" value="ECO:0007669"/>
    <property type="project" value="InterPro"/>
</dbReference>
<dbReference type="GO" id="GO:0005524">
    <property type="term" value="F:ATP binding"/>
    <property type="evidence" value="ECO:0007669"/>
    <property type="project" value="UniProtKB-KW"/>
</dbReference>
<dbReference type="GO" id="GO:0098978">
    <property type="term" value="C:glutamatergic synapse"/>
    <property type="evidence" value="ECO:0007669"/>
    <property type="project" value="TreeGrafter"/>
</dbReference>
<dbReference type="PANTHER" id="PTHR11255:SF92">
    <property type="entry name" value="DIACYLGLYCEROL KINASE IOTA"/>
    <property type="match status" value="1"/>
</dbReference>
<feature type="compositionally biased region" description="Basic and acidic residues" evidence="25">
    <location>
        <begin position="673"/>
        <end position="683"/>
    </location>
</feature>
<reference evidence="27" key="2">
    <citation type="submission" date="2025-09" db="UniProtKB">
        <authorList>
            <consortium name="Ensembl"/>
        </authorList>
    </citation>
    <scope>IDENTIFICATION</scope>
</reference>
<dbReference type="InterPro" id="IPR037607">
    <property type="entry name" value="DGK"/>
</dbReference>
<proteinExistence type="inferred from homology"/>
<feature type="compositionally biased region" description="Basic residues" evidence="25">
    <location>
        <begin position="37"/>
        <end position="52"/>
    </location>
</feature>
<keyword evidence="16" id="KW-0472">Membrane</keyword>
<dbReference type="InterPro" id="IPR016064">
    <property type="entry name" value="NAD/diacylglycerol_kinase_sf"/>
</dbReference>